<reference evidence="13 14" key="1">
    <citation type="journal article" date="2018" name="Front. Microbiol.">
        <title>Prospects for Fungal Bioremediation of Acidic Radioactive Waste Sites: Characterization and Genome Sequence of Rhodotorula taiwanensis MD1149.</title>
        <authorList>
            <person name="Tkavc R."/>
            <person name="Matrosova V.Y."/>
            <person name="Grichenko O.E."/>
            <person name="Gostincar C."/>
            <person name="Volpe R.P."/>
            <person name="Klimenkova P."/>
            <person name="Gaidamakova E.K."/>
            <person name="Zhou C.E."/>
            <person name="Stewart B.J."/>
            <person name="Lyman M.G."/>
            <person name="Malfatti S.A."/>
            <person name="Rubinfeld B."/>
            <person name="Courtot M."/>
            <person name="Singh J."/>
            <person name="Dalgard C.L."/>
            <person name="Hamilton T."/>
            <person name="Frey K.G."/>
            <person name="Gunde-Cimerman N."/>
            <person name="Dugan L."/>
            <person name="Daly M.J."/>
        </authorList>
    </citation>
    <scope>NUCLEOTIDE SEQUENCE [LARGE SCALE GENOMIC DNA]</scope>
    <source>
        <strain evidence="13 14">MD1149</strain>
    </source>
</reference>
<feature type="region of interest" description="Disordered" evidence="12">
    <location>
        <begin position="21"/>
        <end position="64"/>
    </location>
</feature>
<dbReference type="GO" id="GO:0034386">
    <property type="term" value="F:4-aminobutyrate:2-oxoglutarate transaminase activity"/>
    <property type="evidence" value="ECO:0007669"/>
    <property type="project" value="UniProtKB-EC"/>
</dbReference>
<dbReference type="CDD" id="cd00610">
    <property type="entry name" value="OAT_like"/>
    <property type="match status" value="1"/>
</dbReference>
<dbReference type="Gene3D" id="3.40.640.10">
    <property type="entry name" value="Type I PLP-dependent aspartate aminotransferase-like (Major domain)"/>
    <property type="match status" value="1"/>
</dbReference>
<organism evidence="13 14">
    <name type="scientific">Rhodotorula taiwanensis</name>
    <dbReference type="NCBI Taxonomy" id="741276"/>
    <lineage>
        <taxon>Eukaryota</taxon>
        <taxon>Fungi</taxon>
        <taxon>Dikarya</taxon>
        <taxon>Basidiomycota</taxon>
        <taxon>Pucciniomycotina</taxon>
        <taxon>Microbotryomycetes</taxon>
        <taxon>Sporidiobolales</taxon>
        <taxon>Sporidiobolaceae</taxon>
        <taxon>Rhodotorula</taxon>
    </lineage>
</organism>
<evidence type="ECO:0000256" key="9">
    <source>
        <dbReference type="ARBA" id="ARBA00031787"/>
    </source>
</evidence>
<evidence type="ECO:0000313" key="14">
    <source>
        <dbReference type="Proteomes" id="UP000237144"/>
    </source>
</evidence>
<evidence type="ECO:0000256" key="1">
    <source>
        <dbReference type="ARBA" id="ARBA00001933"/>
    </source>
</evidence>
<evidence type="ECO:0000256" key="2">
    <source>
        <dbReference type="ARBA" id="ARBA00008954"/>
    </source>
</evidence>
<accession>A0A2S5B763</accession>
<comment type="catalytic activity">
    <reaction evidence="10">
        <text>4-aminobutanoate + 2-oxoglutarate = succinate semialdehyde + L-glutamate</text>
        <dbReference type="Rhea" id="RHEA:23352"/>
        <dbReference type="ChEBI" id="CHEBI:16810"/>
        <dbReference type="ChEBI" id="CHEBI:29985"/>
        <dbReference type="ChEBI" id="CHEBI:57706"/>
        <dbReference type="ChEBI" id="CHEBI:59888"/>
        <dbReference type="EC" id="2.6.1.19"/>
    </reaction>
</comment>
<dbReference type="InterPro" id="IPR015424">
    <property type="entry name" value="PyrdxlP-dep_Trfase"/>
</dbReference>
<dbReference type="InterPro" id="IPR015422">
    <property type="entry name" value="PyrdxlP-dep_Trfase_small"/>
</dbReference>
<comment type="similarity">
    <text evidence="2 11">Belongs to the class-III pyridoxal-phosphate-dependent aminotransferase family.</text>
</comment>
<dbReference type="InterPro" id="IPR005814">
    <property type="entry name" value="Aminotrans_3"/>
</dbReference>
<evidence type="ECO:0000256" key="3">
    <source>
        <dbReference type="ARBA" id="ARBA00012912"/>
    </source>
</evidence>
<evidence type="ECO:0000256" key="11">
    <source>
        <dbReference type="RuleBase" id="RU003560"/>
    </source>
</evidence>
<dbReference type="NCBIfam" id="TIGR00699">
    <property type="entry name" value="GABAtrns_euk"/>
    <property type="match status" value="1"/>
</dbReference>
<dbReference type="Pfam" id="PF00202">
    <property type="entry name" value="Aminotran_3"/>
    <property type="match status" value="1"/>
</dbReference>
<evidence type="ECO:0000256" key="5">
    <source>
        <dbReference type="ARBA" id="ARBA00022576"/>
    </source>
</evidence>
<gene>
    <name evidence="13" type="ORF">BMF94_4452</name>
</gene>
<proteinExistence type="inferred from homology"/>
<evidence type="ECO:0000256" key="6">
    <source>
        <dbReference type="ARBA" id="ARBA00022679"/>
    </source>
</evidence>
<comment type="caution">
    <text evidence="13">The sequence shown here is derived from an EMBL/GenBank/DDBJ whole genome shotgun (WGS) entry which is preliminary data.</text>
</comment>
<dbReference type="AlphaFoldDB" id="A0A2S5B763"/>
<dbReference type="GO" id="GO:0005739">
    <property type="term" value="C:mitochondrion"/>
    <property type="evidence" value="ECO:0007669"/>
    <property type="project" value="TreeGrafter"/>
</dbReference>
<dbReference type="PANTHER" id="PTHR43206">
    <property type="entry name" value="AMINOTRANSFERASE"/>
    <property type="match status" value="1"/>
</dbReference>
<dbReference type="PANTHER" id="PTHR43206:SF1">
    <property type="entry name" value="4-AMINOBUTYRATE AMINOTRANSFERASE, MITOCHONDRIAL"/>
    <property type="match status" value="1"/>
</dbReference>
<keyword evidence="14" id="KW-1185">Reference proteome</keyword>
<protein>
    <recommendedName>
        <fullName evidence="4">4-aminobutyrate aminotransferase</fullName>
        <ecNumber evidence="3">2.6.1.19</ecNumber>
    </recommendedName>
    <alternativeName>
        <fullName evidence="9">GABA aminotransferase</fullName>
    </alternativeName>
    <alternativeName>
        <fullName evidence="8">Gamma-amino-N-butyrate transaminase</fullName>
    </alternativeName>
</protein>
<evidence type="ECO:0000256" key="4">
    <source>
        <dbReference type="ARBA" id="ARBA00018543"/>
    </source>
</evidence>
<dbReference type="STRING" id="741276.A0A2S5B763"/>
<name>A0A2S5B763_9BASI</name>
<evidence type="ECO:0000313" key="13">
    <source>
        <dbReference type="EMBL" id="POY72624.1"/>
    </source>
</evidence>
<sequence>MLSATRRSLRFPARDLQRAARSFATEHNPPTRFESSSVFPDEPTHPTLKADSVPGPKSRQHSASIAEFQDPRAHVLVGDYVKSKGNYLVDVDGNEMLDVFAQIASIGIGYNNPELLALAKTDEFATAAMNRPALGSFPSEQWAETVHKGLLSVAPKGTPHLFTQMCGSCANEGALKAAFMAYRARERGQENQPQKFSEEELSSCMKNATPGTPDLVAMSFKSGFHGRLFGSLSLTRSKAIHKVDIPAFDWPAVPWPAIQYPLEEFAAENAEAESRAIAHVEETIKAQAKKGKKVAALIVEPVQSEGGDNHASPSFFKALRTLTKTGVGATGSFWAHEKWNLDSPPDFVTFSKKMQAAGFYHAADTRATDAYRGYNTWMGDPIRALQAREMISFIKAHGLVQHTAAIGDELYSALQGLGKKYSGQINRLRGKDCGTFIAWDAGSAEARDRFVAAMRQQGVVMGGCGEKAVRLRPMLVFGDKQLAIFLDKMETVLKQESGR</sequence>
<dbReference type="InterPro" id="IPR015421">
    <property type="entry name" value="PyrdxlP-dep_Trfase_major"/>
</dbReference>
<evidence type="ECO:0000256" key="7">
    <source>
        <dbReference type="ARBA" id="ARBA00022898"/>
    </source>
</evidence>
<keyword evidence="6 13" id="KW-0808">Transferase</keyword>
<dbReference type="GO" id="GO:0030170">
    <property type="term" value="F:pyridoxal phosphate binding"/>
    <property type="evidence" value="ECO:0007669"/>
    <property type="project" value="InterPro"/>
</dbReference>
<dbReference type="FunFam" id="3.40.640.10:FF:000073">
    <property type="entry name" value="Probable 4-aminobutyrate aminotransferase"/>
    <property type="match status" value="1"/>
</dbReference>
<dbReference type="InterPro" id="IPR004631">
    <property type="entry name" value="4NH2But_aminotransferase_euk"/>
</dbReference>
<dbReference type="GO" id="GO:0009450">
    <property type="term" value="P:gamma-aminobutyric acid catabolic process"/>
    <property type="evidence" value="ECO:0007669"/>
    <property type="project" value="TreeGrafter"/>
</dbReference>
<dbReference type="OrthoDB" id="10260828at2759"/>
<dbReference type="EC" id="2.6.1.19" evidence="3"/>
<dbReference type="EMBL" id="PJQD01000048">
    <property type="protein sequence ID" value="POY72624.1"/>
    <property type="molecule type" value="Genomic_DNA"/>
</dbReference>
<evidence type="ECO:0000256" key="8">
    <source>
        <dbReference type="ARBA" id="ARBA00030204"/>
    </source>
</evidence>
<dbReference type="PIRSF" id="PIRSF000521">
    <property type="entry name" value="Transaminase_4ab_Lys_Orn"/>
    <property type="match status" value="1"/>
</dbReference>
<comment type="cofactor">
    <cofactor evidence="1">
        <name>pyridoxal 5'-phosphate</name>
        <dbReference type="ChEBI" id="CHEBI:597326"/>
    </cofactor>
</comment>
<dbReference type="Proteomes" id="UP000237144">
    <property type="component" value="Unassembled WGS sequence"/>
</dbReference>
<evidence type="ECO:0000256" key="10">
    <source>
        <dbReference type="ARBA" id="ARBA00048021"/>
    </source>
</evidence>
<dbReference type="Gene3D" id="3.90.1150.10">
    <property type="entry name" value="Aspartate Aminotransferase, domain 1"/>
    <property type="match status" value="1"/>
</dbReference>
<evidence type="ECO:0000256" key="12">
    <source>
        <dbReference type="SAM" id="MobiDB-lite"/>
    </source>
</evidence>
<keyword evidence="5 13" id="KW-0032">Aminotransferase</keyword>
<keyword evidence="7 11" id="KW-0663">Pyridoxal phosphate</keyword>
<dbReference type="SUPFAM" id="SSF53383">
    <property type="entry name" value="PLP-dependent transferases"/>
    <property type="match status" value="1"/>
</dbReference>